<evidence type="ECO:0000256" key="21">
    <source>
        <dbReference type="SAM" id="MobiDB-lite"/>
    </source>
</evidence>
<gene>
    <name evidence="24" type="ORF">F0562_009571</name>
</gene>
<evidence type="ECO:0000313" key="24">
    <source>
        <dbReference type="EMBL" id="KAA8523148.1"/>
    </source>
</evidence>
<keyword evidence="9" id="KW-0732">Signal</keyword>
<evidence type="ECO:0000256" key="14">
    <source>
        <dbReference type="ARBA" id="ARBA00023015"/>
    </source>
</evidence>
<evidence type="ECO:0000256" key="13">
    <source>
        <dbReference type="ARBA" id="ARBA00022989"/>
    </source>
</evidence>
<evidence type="ECO:0000256" key="11">
    <source>
        <dbReference type="ARBA" id="ARBA00022786"/>
    </source>
</evidence>
<evidence type="ECO:0000256" key="19">
    <source>
        <dbReference type="ARBA" id="ARBA00024209"/>
    </source>
</evidence>
<evidence type="ECO:0000256" key="20">
    <source>
        <dbReference type="PROSITE-ProRule" id="PRU00175"/>
    </source>
</evidence>
<dbReference type="AlphaFoldDB" id="A0A5J4ZZN1"/>
<dbReference type="GO" id="GO:0005634">
    <property type="term" value="C:nucleus"/>
    <property type="evidence" value="ECO:0007669"/>
    <property type="project" value="UniProtKB-SubCell"/>
</dbReference>
<dbReference type="EC" id="2.3.2.27" evidence="5"/>
<keyword evidence="10 20" id="KW-0863">Zinc-finger</keyword>
<dbReference type="GO" id="GO:0016020">
    <property type="term" value="C:membrane"/>
    <property type="evidence" value="ECO:0007669"/>
    <property type="project" value="UniProtKB-SubCell"/>
</dbReference>
<dbReference type="Pfam" id="PF13639">
    <property type="entry name" value="zf-RING_2"/>
    <property type="match status" value="1"/>
</dbReference>
<keyword evidence="25" id="KW-1185">Reference proteome</keyword>
<evidence type="ECO:0000256" key="8">
    <source>
        <dbReference type="ARBA" id="ARBA00022723"/>
    </source>
</evidence>
<dbReference type="SMART" id="SM00184">
    <property type="entry name" value="RING"/>
    <property type="match status" value="1"/>
</dbReference>
<dbReference type="PROSITE" id="PS50089">
    <property type="entry name" value="ZF_RING_2"/>
    <property type="match status" value="1"/>
</dbReference>
<evidence type="ECO:0000256" key="3">
    <source>
        <dbReference type="ARBA" id="ARBA00004167"/>
    </source>
</evidence>
<evidence type="ECO:0000256" key="15">
    <source>
        <dbReference type="ARBA" id="ARBA00023125"/>
    </source>
</evidence>
<reference evidence="24 25" key="1">
    <citation type="submission" date="2019-09" db="EMBL/GenBank/DDBJ databases">
        <title>A chromosome-level genome assembly of the Chinese tupelo Nyssa sinensis.</title>
        <authorList>
            <person name="Yang X."/>
            <person name="Kang M."/>
            <person name="Yang Y."/>
            <person name="Xiong H."/>
            <person name="Wang M."/>
            <person name="Zhang Z."/>
            <person name="Wang Z."/>
            <person name="Wu H."/>
            <person name="Ma T."/>
            <person name="Liu J."/>
            <person name="Xi Z."/>
        </authorList>
    </citation>
    <scope>NUCLEOTIDE SEQUENCE [LARGE SCALE GENOMIC DNA]</scope>
    <source>
        <strain evidence="24">J267</strain>
        <tissue evidence="24">Leaf</tissue>
    </source>
</reference>
<evidence type="ECO:0000256" key="5">
    <source>
        <dbReference type="ARBA" id="ARBA00012483"/>
    </source>
</evidence>
<keyword evidence="17" id="KW-0804">Transcription</keyword>
<evidence type="ECO:0000256" key="7">
    <source>
        <dbReference type="ARBA" id="ARBA00022692"/>
    </source>
</evidence>
<evidence type="ECO:0000256" key="16">
    <source>
        <dbReference type="ARBA" id="ARBA00023136"/>
    </source>
</evidence>
<sequence>MEQDAQASYNNNNALANNYSTETEEEVYDAALLLLNLSYSILDNETRNELRSLMEADPKLESPLVKELNWIIIGECSSEPLKKPLTESDVRNDQARLSLKKEWVENHIIPLLNPGEDLATGIGVTIFDMDGKEFQMTFKTWGSSKMNVLTIEAQSSSSQNDMPSQDAVSNFQPSLAVVIGILSVMFALTFILLMYAKFCHRPSSVHDSLQNHGGLGQSRSRFSGIDKTVIESLPFFRFSSLKGSREGLECAVCLSKFEDTEILRLLPKCKHAFHIDCVDQWLEKHSSCPLCRHKVTADDLTFLAYSNSLRFLWNQSELREDSNLELFVQREEDLRGSSRFSIGSSFRNSDKGKKEEELPIQESCDGDDDEKALHKHNHKIFVSDVVLKNRWSNVSSSDLMFLNSEMLNAMSSNRFSSLDSNNEQLPTAKVIEDDQIMKIKEEMERKREFEKKVSKINQSDSLSFSGHPNTSTESNVNSSNTSKLLNPNEKRSMSEILVHPRFTEFSRKNSIRESPLPENNVKEERMRRLWLPIAGRTVQWYANREIRSQQSQNTRQSLNV</sequence>
<dbReference type="Gene3D" id="2.40.330.10">
    <property type="entry name" value="DNA-binding pseudobarrel domain"/>
    <property type="match status" value="1"/>
</dbReference>
<evidence type="ECO:0000256" key="10">
    <source>
        <dbReference type="ARBA" id="ARBA00022771"/>
    </source>
</evidence>
<evidence type="ECO:0000256" key="22">
    <source>
        <dbReference type="SAM" id="Phobius"/>
    </source>
</evidence>
<comment type="subcellular location">
    <subcellularLocation>
        <location evidence="3">Membrane</location>
        <topology evidence="3">Single-pass membrane protein</topology>
    </subcellularLocation>
    <subcellularLocation>
        <location evidence="2">Nucleus</location>
    </subcellularLocation>
</comment>
<dbReference type="GO" id="GO:0061630">
    <property type="term" value="F:ubiquitin protein ligase activity"/>
    <property type="evidence" value="ECO:0007669"/>
    <property type="project" value="UniProtKB-EC"/>
</dbReference>
<dbReference type="EMBL" id="CM018047">
    <property type="protein sequence ID" value="KAA8523148.1"/>
    <property type="molecule type" value="Genomic_DNA"/>
</dbReference>
<evidence type="ECO:0000256" key="17">
    <source>
        <dbReference type="ARBA" id="ARBA00023163"/>
    </source>
</evidence>
<keyword evidence="13 22" id="KW-1133">Transmembrane helix</keyword>
<dbReference type="CDD" id="cd16461">
    <property type="entry name" value="RING-H2_EL5-like"/>
    <property type="match status" value="1"/>
</dbReference>
<evidence type="ECO:0000256" key="1">
    <source>
        <dbReference type="ARBA" id="ARBA00000900"/>
    </source>
</evidence>
<feature type="transmembrane region" description="Helical" evidence="22">
    <location>
        <begin position="175"/>
        <end position="196"/>
    </location>
</feature>
<feature type="compositionally biased region" description="Polar residues" evidence="21">
    <location>
        <begin position="455"/>
        <end position="468"/>
    </location>
</feature>
<keyword evidence="14" id="KW-0805">Transcription regulation</keyword>
<keyword evidence="8" id="KW-0479">Metal-binding</keyword>
<feature type="domain" description="RING-type" evidence="23">
    <location>
        <begin position="250"/>
        <end position="292"/>
    </location>
</feature>
<evidence type="ECO:0000256" key="2">
    <source>
        <dbReference type="ARBA" id="ARBA00004123"/>
    </source>
</evidence>
<protein>
    <recommendedName>
        <fullName evidence="5">RING-type E3 ubiquitin transferase</fullName>
        <ecNumber evidence="5">2.3.2.27</ecNumber>
    </recommendedName>
</protein>
<dbReference type="FunFam" id="3.30.40.10:FF:000285">
    <property type="entry name" value="RING-H2 finger protein ATL43"/>
    <property type="match status" value="1"/>
</dbReference>
<keyword evidence="7 22" id="KW-0812">Transmembrane</keyword>
<comment type="catalytic activity">
    <reaction evidence="1">
        <text>S-ubiquitinyl-[E2 ubiquitin-conjugating enzyme]-L-cysteine + [acceptor protein]-L-lysine = [E2 ubiquitin-conjugating enzyme]-L-cysteine + N(6)-ubiquitinyl-[acceptor protein]-L-lysine.</text>
        <dbReference type="EC" id="2.3.2.27"/>
    </reaction>
</comment>
<evidence type="ECO:0000256" key="4">
    <source>
        <dbReference type="ARBA" id="ARBA00004906"/>
    </source>
</evidence>
<evidence type="ECO:0000259" key="23">
    <source>
        <dbReference type="PROSITE" id="PS50089"/>
    </source>
</evidence>
<comment type="pathway">
    <text evidence="4">Protein modification; protein ubiquitination.</text>
</comment>
<comment type="similarity">
    <text evidence="19">Belongs to the RING-type zinc finger family. ATL subfamily.</text>
</comment>
<dbReference type="OrthoDB" id="8062037at2759"/>
<keyword evidence="15" id="KW-0238">DNA-binding</keyword>
<dbReference type="InterPro" id="IPR001841">
    <property type="entry name" value="Znf_RING"/>
</dbReference>
<feature type="region of interest" description="Disordered" evidence="21">
    <location>
        <begin position="345"/>
        <end position="369"/>
    </location>
</feature>
<keyword evidence="6" id="KW-0808">Transferase</keyword>
<name>A0A5J4ZZN1_9ASTE</name>
<organism evidence="24 25">
    <name type="scientific">Nyssa sinensis</name>
    <dbReference type="NCBI Taxonomy" id="561372"/>
    <lineage>
        <taxon>Eukaryota</taxon>
        <taxon>Viridiplantae</taxon>
        <taxon>Streptophyta</taxon>
        <taxon>Embryophyta</taxon>
        <taxon>Tracheophyta</taxon>
        <taxon>Spermatophyta</taxon>
        <taxon>Magnoliopsida</taxon>
        <taxon>eudicotyledons</taxon>
        <taxon>Gunneridae</taxon>
        <taxon>Pentapetalae</taxon>
        <taxon>asterids</taxon>
        <taxon>Cornales</taxon>
        <taxon>Nyssaceae</taxon>
        <taxon>Nyssa</taxon>
    </lineage>
</organism>
<evidence type="ECO:0000256" key="6">
    <source>
        <dbReference type="ARBA" id="ARBA00022679"/>
    </source>
</evidence>
<feature type="region of interest" description="Disordered" evidence="21">
    <location>
        <begin position="449"/>
        <end position="490"/>
    </location>
</feature>
<accession>A0A5J4ZZN1</accession>
<feature type="compositionally biased region" description="Low complexity" evidence="21">
    <location>
        <begin position="469"/>
        <end position="482"/>
    </location>
</feature>
<keyword evidence="11" id="KW-0833">Ubl conjugation pathway</keyword>
<dbReference type="Proteomes" id="UP000325577">
    <property type="component" value="Linkage Group LG4"/>
</dbReference>
<dbReference type="PANTHER" id="PTHR46539:SF1">
    <property type="entry name" value="E3 UBIQUITIN-PROTEIN LIGASE ATL42"/>
    <property type="match status" value="1"/>
</dbReference>
<feature type="compositionally biased region" description="Basic and acidic residues" evidence="21">
    <location>
        <begin position="348"/>
        <end position="357"/>
    </location>
</feature>
<proteinExistence type="inferred from homology"/>
<dbReference type="PANTHER" id="PTHR46539">
    <property type="entry name" value="E3 UBIQUITIN-PROTEIN LIGASE ATL42"/>
    <property type="match status" value="1"/>
</dbReference>
<dbReference type="SUPFAM" id="SSF101936">
    <property type="entry name" value="DNA-binding pseudobarrel domain"/>
    <property type="match status" value="1"/>
</dbReference>
<dbReference type="GO" id="GO:0008270">
    <property type="term" value="F:zinc ion binding"/>
    <property type="evidence" value="ECO:0007669"/>
    <property type="project" value="UniProtKB-KW"/>
</dbReference>
<evidence type="ECO:0000256" key="9">
    <source>
        <dbReference type="ARBA" id="ARBA00022729"/>
    </source>
</evidence>
<keyword evidence="18" id="KW-0539">Nucleus</keyword>
<dbReference type="Gene3D" id="3.30.40.10">
    <property type="entry name" value="Zinc/RING finger domain, C3HC4 (zinc finger)"/>
    <property type="match status" value="1"/>
</dbReference>
<evidence type="ECO:0000256" key="12">
    <source>
        <dbReference type="ARBA" id="ARBA00022833"/>
    </source>
</evidence>
<dbReference type="InterPro" id="IPR015300">
    <property type="entry name" value="DNA-bd_pseudobarrel_sf"/>
</dbReference>
<keyword evidence="12" id="KW-0862">Zinc</keyword>
<keyword evidence="16 22" id="KW-0472">Membrane</keyword>
<evidence type="ECO:0000313" key="25">
    <source>
        <dbReference type="Proteomes" id="UP000325577"/>
    </source>
</evidence>
<dbReference type="InterPro" id="IPR013083">
    <property type="entry name" value="Znf_RING/FYVE/PHD"/>
</dbReference>
<evidence type="ECO:0000256" key="18">
    <source>
        <dbReference type="ARBA" id="ARBA00023242"/>
    </source>
</evidence>
<dbReference type="GO" id="GO:0003677">
    <property type="term" value="F:DNA binding"/>
    <property type="evidence" value="ECO:0007669"/>
    <property type="project" value="UniProtKB-KW"/>
</dbReference>
<dbReference type="SUPFAM" id="SSF57850">
    <property type="entry name" value="RING/U-box"/>
    <property type="match status" value="1"/>
</dbReference>